<comment type="caution">
    <text evidence="2">The sequence shown here is derived from an EMBL/GenBank/DDBJ whole genome shotgun (WGS) entry which is preliminary data.</text>
</comment>
<dbReference type="Proteomes" id="UP000178515">
    <property type="component" value="Unassembled WGS sequence"/>
</dbReference>
<feature type="transmembrane region" description="Helical" evidence="1">
    <location>
        <begin position="47"/>
        <end position="71"/>
    </location>
</feature>
<keyword evidence="1" id="KW-0472">Membrane</keyword>
<organism evidence="2 3">
    <name type="scientific">Candidatus Colwellbacteria bacterium RIFCSPHIGHO2_12_FULL_44_17</name>
    <dbReference type="NCBI Taxonomy" id="1797689"/>
    <lineage>
        <taxon>Bacteria</taxon>
        <taxon>Candidatus Colwelliibacteriota</taxon>
    </lineage>
</organism>
<evidence type="ECO:0008006" key="4">
    <source>
        <dbReference type="Google" id="ProtNLM"/>
    </source>
</evidence>
<evidence type="ECO:0000313" key="3">
    <source>
        <dbReference type="Proteomes" id="UP000178515"/>
    </source>
</evidence>
<gene>
    <name evidence="2" type="ORF">A3F24_02030</name>
</gene>
<dbReference type="STRING" id="1797689.A3F24_02030"/>
<dbReference type="EMBL" id="MHIX01000045">
    <property type="protein sequence ID" value="OGY58402.1"/>
    <property type="molecule type" value="Genomic_DNA"/>
</dbReference>
<name>A0A1G1Z1B1_9BACT</name>
<dbReference type="AlphaFoldDB" id="A0A1G1Z1B1"/>
<sequence length="108" mass="11814">MKPKPLTTLFIISFVALILATLVGYLNTRGISGELIFHFGKGGKADLVGTIATFYKIMGMSLGVLLINWIIGRELIEKETTLAYILGSVSLVFSLLLLVFALYIVSFN</sequence>
<proteinExistence type="predicted"/>
<keyword evidence="1" id="KW-1133">Transmembrane helix</keyword>
<feature type="transmembrane region" description="Helical" evidence="1">
    <location>
        <begin position="6"/>
        <end position="26"/>
    </location>
</feature>
<protein>
    <recommendedName>
        <fullName evidence="4">DUF1648 domain-containing protein</fullName>
    </recommendedName>
</protein>
<evidence type="ECO:0000313" key="2">
    <source>
        <dbReference type="EMBL" id="OGY58402.1"/>
    </source>
</evidence>
<feature type="transmembrane region" description="Helical" evidence="1">
    <location>
        <begin position="83"/>
        <end position="105"/>
    </location>
</feature>
<accession>A0A1G1Z1B1</accession>
<keyword evidence="1" id="KW-0812">Transmembrane</keyword>
<evidence type="ECO:0000256" key="1">
    <source>
        <dbReference type="SAM" id="Phobius"/>
    </source>
</evidence>
<reference evidence="2 3" key="1">
    <citation type="journal article" date="2016" name="Nat. Commun.">
        <title>Thousands of microbial genomes shed light on interconnected biogeochemical processes in an aquifer system.</title>
        <authorList>
            <person name="Anantharaman K."/>
            <person name="Brown C.T."/>
            <person name="Hug L.A."/>
            <person name="Sharon I."/>
            <person name="Castelle C.J."/>
            <person name="Probst A.J."/>
            <person name="Thomas B.C."/>
            <person name="Singh A."/>
            <person name="Wilkins M.J."/>
            <person name="Karaoz U."/>
            <person name="Brodie E.L."/>
            <person name="Williams K.H."/>
            <person name="Hubbard S.S."/>
            <person name="Banfield J.F."/>
        </authorList>
    </citation>
    <scope>NUCLEOTIDE SEQUENCE [LARGE SCALE GENOMIC DNA]</scope>
</reference>